<evidence type="ECO:0000313" key="1">
    <source>
        <dbReference type="EMBL" id="KAJ9079016.1"/>
    </source>
</evidence>
<dbReference type="EMBL" id="QTSX02002131">
    <property type="protein sequence ID" value="KAJ9079016.1"/>
    <property type="molecule type" value="Genomic_DNA"/>
</dbReference>
<gene>
    <name evidence="1" type="ORF">DSO57_1000651</name>
</gene>
<organism evidence="1 2">
    <name type="scientific">Entomophthora muscae</name>
    <dbReference type="NCBI Taxonomy" id="34485"/>
    <lineage>
        <taxon>Eukaryota</taxon>
        <taxon>Fungi</taxon>
        <taxon>Fungi incertae sedis</taxon>
        <taxon>Zoopagomycota</taxon>
        <taxon>Entomophthoromycotina</taxon>
        <taxon>Entomophthoromycetes</taxon>
        <taxon>Entomophthorales</taxon>
        <taxon>Entomophthoraceae</taxon>
        <taxon>Entomophthora</taxon>
    </lineage>
</organism>
<accession>A0ACC2TXE1</accession>
<sequence length="130" mass="14235">MTEPMCSKLANICLSQQDKNNSKQQKGTKCSSQPTKSTKQKAATTKKAVPKPSSKPSPEQSPGHSTGREKSDGQLTDHSFYNSASDKEPTKKKGSTQKSHHKDKSPTHEEHQGKPPSSTAKLTQFIIPKY</sequence>
<keyword evidence="2" id="KW-1185">Reference proteome</keyword>
<name>A0ACC2TXE1_9FUNG</name>
<protein>
    <submittedName>
        <fullName evidence="1">Uncharacterized protein</fullName>
    </submittedName>
</protein>
<dbReference type="Proteomes" id="UP001165960">
    <property type="component" value="Unassembled WGS sequence"/>
</dbReference>
<proteinExistence type="predicted"/>
<reference evidence="1" key="1">
    <citation type="submission" date="2022-04" db="EMBL/GenBank/DDBJ databases">
        <title>Genome of the entomopathogenic fungus Entomophthora muscae.</title>
        <authorList>
            <person name="Elya C."/>
            <person name="Lovett B.R."/>
            <person name="Lee E."/>
            <person name="Macias A.M."/>
            <person name="Hajek A.E."/>
            <person name="De Bivort B.L."/>
            <person name="Kasson M.T."/>
            <person name="De Fine Licht H.H."/>
            <person name="Stajich J.E."/>
        </authorList>
    </citation>
    <scope>NUCLEOTIDE SEQUENCE</scope>
    <source>
        <strain evidence="1">Berkeley</strain>
    </source>
</reference>
<comment type="caution">
    <text evidence="1">The sequence shown here is derived from an EMBL/GenBank/DDBJ whole genome shotgun (WGS) entry which is preliminary data.</text>
</comment>
<evidence type="ECO:0000313" key="2">
    <source>
        <dbReference type="Proteomes" id="UP001165960"/>
    </source>
</evidence>